<comment type="caution">
    <text evidence="1">The sequence shown here is derived from an EMBL/GenBank/DDBJ whole genome shotgun (WGS) entry which is preliminary data.</text>
</comment>
<gene>
    <name evidence="1" type="ORF">QGN17_11390</name>
</gene>
<organism evidence="1 2">
    <name type="scientific">Sphingomonas oryzagri</name>
    <dbReference type="NCBI Taxonomy" id="3042314"/>
    <lineage>
        <taxon>Bacteria</taxon>
        <taxon>Pseudomonadati</taxon>
        <taxon>Pseudomonadota</taxon>
        <taxon>Alphaproteobacteria</taxon>
        <taxon>Sphingomonadales</taxon>
        <taxon>Sphingomonadaceae</taxon>
        <taxon>Sphingomonas</taxon>
    </lineage>
</organism>
<dbReference type="RefSeq" id="WP_281044609.1">
    <property type="nucleotide sequence ID" value="NZ_JARYGZ010000001.1"/>
</dbReference>
<dbReference type="Proteomes" id="UP001160625">
    <property type="component" value="Unassembled WGS sequence"/>
</dbReference>
<reference evidence="1" key="1">
    <citation type="submission" date="2023-04" db="EMBL/GenBank/DDBJ databases">
        <title>Sphingomonas sp. MAHUQ-71 isolated from rice field.</title>
        <authorList>
            <person name="Huq M.A."/>
        </authorList>
    </citation>
    <scope>NUCLEOTIDE SEQUENCE</scope>
    <source>
        <strain evidence="1">MAHUQ-71</strain>
    </source>
</reference>
<dbReference type="EMBL" id="JARYGZ010000001">
    <property type="protein sequence ID" value="MDH7639334.1"/>
    <property type="molecule type" value="Genomic_DNA"/>
</dbReference>
<name>A0ABT6N3J3_9SPHN</name>
<evidence type="ECO:0000313" key="2">
    <source>
        <dbReference type="Proteomes" id="UP001160625"/>
    </source>
</evidence>
<protein>
    <submittedName>
        <fullName evidence="1">Uncharacterized protein</fullName>
    </submittedName>
</protein>
<evidence type="ECO:0000313" key="1">
    <source>
        <dbReference type="EMBL" id="MDH7639334.1"/>
    </source>
</evidence>
<accession>A0ABT6N3J3</accession>
<keyword evidence="2" id="KW-1185">Reference proteome</keyword>
<proteinExistence type="predicted"/>
<sequence length="50" mass="5399">MPLQRRSTPKGRTAAAAYVRAFIAEMKRSGQIEKDLKETGQQGVPVSPAA</sequence>